<dbReference type="Proteomes" id="UP000294545">
    <property type="component" value="Unassembled WGS sequence"/>
</dbReference>
<dbReference type="PANTHER" id="PTHR34293:SF1">
    <property type="entry name" value="HTH-TYPE TRANSCRIPTIONAL REGULATOR TRMBL2"/>
    <property type="match status" value="1"/>
</dbReference>
<evidence type="ECO:0000313" key="3">
    <source>
        <dbReference type="Proteomes" id="UP000294545"/>
    </source>
</evidence>
<dbReference type="InterPro" id="IPR036388">
    <property type="entry name" value="WH-like_DNA-bd_sf"/>
</dbReference>
<evidence type="ECO:0000313" key="2">
    <source>
        <dbReference type="EMBL" id="TCK92361.1"/>
    </source>
</evidence>
<dbReference type="Gene3D" id="1.10.10.10">
    <property type="entry name" value="Winged helix-like DNA-binding domain superfamily/Winged helix DNA-binding domain"/>
    <property type="match status" value="1"/>
</dbReference>
<evidence type="ECO:0000259" key="1">
    <source>
        <dbReference type="Pfam" id="PF01978"/>
    </source>
</evidence>
<reference evidence="2 3" key="1">
    <citation type="submission" date="2019-03" db="EMBL/GenBank/DDBJ databases">
        <title>Genomic Encyclopedia of Type Strains, Phase IV (KMG-IV): sequencing the most valuable type-strain genomes for metagenomic binning, comparative biology and taxonomic classification.</title>
        <authorList>
            <person name="Goeker M."/>
        </authorList>
    </citation>
    <scope>NUCLEOTIDE SEQUENCE [LARGE SCALE GENOMIC DNA]</scope>
    <source>
        <strain evidence="2 3">DSM 24176</strain>
    </source>
</reference>
<dbReference type="InterPro" id="IPR036390">
    <property type="entry name" value="WH_DNA-bd_sf"/>
</dbReference>
<name>A0A4V2Q047_9FIRM</name>
<dbReference type="OrthoDB" id="1493540at2"/>
<comment type="caution">
    <text evidence="2">The sequence shown here is derived from an EMBL/GenBank/DDBJ whole genome shotgun (WGS) entry which is preliminary data.</text>
</comment>
<dbReference type="RefSeq" id="WP_132282801.1">
    <property type="nucleotide sequence ID" value="NZ_SMGQ01000014.1"/>
</dbReference>
<dbReference type="PANTHER" id="PTHR34293">
    <property type="entry name" value="HTH-TYPE TRANSCRIPTIONAL REGULATOR TRMBL2"/>
    <property type="match status" value="1"/>
</dbReference>
<dbReference type="InterPro" id="IPR002831">
    <property type="entry name" value="Tscrpt_reg_TrmB_N"/>
</dbReference>
<sequence>MELLDAFKAIGFTKQETLIYLTLCEHGQLSGYEAAKLSGISRSNAYASLSSLVEKGGGYIIEGQPKKYVATPTNELLVNSKRWFDKVFKIIESKVVFNKSQQEPYITIAGYDKIVNKLENILLLTNSHLYFSAEHSIINQFYTILSKLAETKKVVLLSDKKVSDSNIIFYETEKSSSVKLIVDTSTVITGTLEQCLYSKNATLIQIIREAMVNEIKLIKSES</sequence>
<dbReference type="EMBL" id="SMGQ01000014">
    <property type="protein sequence ID" value="TCK92361.1"/>
    <property type="molecule type" value="Genomic_DNA"/>
</dbReference>
<dbReference type="Pfam" id="PF01978">
    <property type="entry name" value="TrmB"/>
    <property type="match status" value="1"/>
</dbReference>
<proteinExistence type="predicted"/>
<dbReference type="SUPFAM" id="SSF46785">
    <property type="entry name" value="Winged helix' DNA-binding domain"/>
    <property type="match status" value="1"/>
</dbReference>
<dbReference type="InterPro" id="IPR051797">
    <property type="entry name" value="TrmB-like"/>
</dbReference>
<organism evidence="2 3">
    <name type="scientific">Natranaerovirga hydrolytica</name>
    <dbReference type="NCBI Taxonomy" id="680378"/>
    <lineage>
        <taxon>Bacteria</taxon>
        <taxon>Bacillati</taxon>
        <taxon>Bacillota</taxon>
        <taxon>Clostridia</taxon>
        <taxon>Lachnospirales</taxon>
        <taxon>Natranaerovirgaceae</taxon>
        <taxon>Natranaerovirga</taxon>
    </lineage>
</organism>
<protein>
    <submittedName>
        <fullName evidence="2">Sugar-specific transcriptional regulator TrmB</fullName>
    </submittedName>
</protein>
<dbReference type="AlphaFoldDB" id="A0A4V2Q047"/>
<gene>
    <name evidence="2" type="ORF">EDC19_2091</name>
</gene>
<keyword evidence="3" id="KW-1185">Reference proteome</keyword>
<accession>A0A4V2Q047</accession>
<feature type="domain" description="Transcription regulator TrmB N-terminal" evidence="1">
    <location>
        <begin position="8"/>
        <end position="73"/>
    </location>
</feature>